<reference evidence="2" key="1">
    <citation type="journal article" date="2018" name="Gigascience">
        <title>Genome assembly of the Pink Ipe (Handroanthus impetiginosus, Bignoniaceae), a highly valued, ecologically keystone Neotropical timber forest tree.</title>
        <authorList>
            <person name="Silva-Junior O.B."/>
            <person name="Grattapaglia D."/>
            <person name="Novaes E."/>
            <person name="Collevatti R.G."/>
        </authorList>
    </citation>
    <scope>NUCLEOTIDE SEQUENCE [LARGE SCALE GENOMIC DNA]</scope>
    <source>
        <strain evidence="2">cv. UFG-1</strain>
    </source>
</reference>
<keyword evidence="2" id="KW-1185">Reference proteome</keyword>
<organism evidence="1 2">
    <name type="scientific">Handroanthus impetiginosus</name>
    <dbReference type="NCBI Taxonomy" id="429701"/>
    <lineage>
        <taxon>Eukaryota</taxon>
        <taxon>Viridiplantae</taxon>
        <taxon>Streptophyta</taxon>
        <taxon>Embryophyta</taxon>
        <taxon>Tracheophyta</taxon>
        <taxon>Spermatophyta</taxon>
        <taxon>Magnoliopsida</taxon>
        <taxon>eudicotyledons</taxon>
        <taxon>Gunneridae</taxon>
        <taxon>Pentapetalae</taxon>
        <taxon>asterids</taxon>
        <taxon>lamiids</taxon>
        <taxon>Lamiales</taxon>
        <taxon>Bignoniaceae</taxon>
        <taxon>Crescentiina</taxon>
        <taxon>Tabebuia alliance</taxon>
        <taxon>Handroanthus</taxon>
    </lineage>
</organism>
<proteinExistence type="predicted"/>
<name>A0A2G9FVF3_9LAMI</name>
<dbReference type="Proteomes" id="UP000231279">
    <property type="component" value="Unassembled WGS sequence"/>
</dbReference>
<sequence>MLLVIPHKIKVLCGLYLQKNSRYKGHVEKKQNLEGFKILGLHPNAHELRI</sequence>
<dbReference type="AlphaFoldDB" id="A0A2G9FVF3"/>
<accession>A0A2G9FVF3</accession>
<protein>
    <submittedName>
        <fullName evidence="1">Uncharacterized protein</fullName>
    </submittedName>
</protein>
<gene>
    <name evidence="1" type="ORF">CDL12_30461</name>
</gene>
<evidence type="ECO:0000313" key="1">
    <source>
        <dbReference type="EMBL" id="PIM97075.1"/>
    </source>
</evidence>
<comment type="caution">
    <text evidence="1">The sequence shown here is derived from an EMBL/GenBank/DDBJ whole genome shotgun (WGS) entry which is preliminary data.</text>
</comment>
<evidence type="ECO:0000313" key="2">
    <source>
        <dbReference type="Proteomes" id="UP000231279"/>
    </source>
</evidence>
<dbReference type="EMBL" id="NKXS01011098">
    <property type="protein sequence ID" value="PIM97075.1"/>
    <property type="molecule type" value="Genomic_DNA"/>
</dbReference>